<dbReference type="GO" id="GO:0005953">
    <property type="term" value="C:CAAX-protein geranylgeranyltransferase complex"/>
    <property type="evidence" value="ECO:0007669"/>
    <property type="project" value="TreeGrafter"/>
</dbReference>
<gene>
    <name evidence="9" type="ORF">ESCO_004544</name>
</gene>
<feature type="domain" description="Prenyltransferase alpha-alpha toroid" evidence="8">
    <location>
        <begin position="13"/>
        <end position="380"/>
    </location>
</feature>
<dbReference type="InterPro" id="IPR009069">
    <property type="entry name" value="Cys_alpha_HP_mot_SF"/>
</dbReference>
<dbReference type="PANTHER" id="PTHR11774:SF4">
    <property type="entry name" value="GERANYLGERANYL TRANSFERASE TYPE-1 SUBUNIT BETA"/>
    <property type="match status" value="1"/>
</dbReference>
<protein>
    <submittedName>
        <fullName evidence="9">Geranylgeranyl transferase type-1 subunit beta</fullName>
    </submittedName>
</protein>
<dbReference type="AlphaFoldDB" id="A0A0M8MXP0"/>
<evidence type="ECO:0000259" key="8">
    <source>
        <dbReference type="Pfam" id="PF00432"/>
    </source>
</evidence>
<keyword evidence="7" id="KW-0862">Zinc</keyword>
<dbReference type="PANTHER" id="PTHR11774">
    <property type="entry name" value="GERANYLGERANYL TRANSFERASE TYPE BETA SUBUNIT"/>
    <property type="match status" value="1"/>
</dbReference>
<evidence type="ECO:0000313" key="9">
    <source>
        <dbReference type="EMBL" id="KOS20858.1"/>
    </source>
</evidence>
<organism evidence="9 10">
    <name type="scientific">Escovopsis weberi</name>
    <dbReference type="NCBI Taxonomy" id="150374"/>
    <lineage>
        <taxon>Eukaryota</taxon>
        <taxon>Fungi</taxon>
        <taxon>Dikarya</taxon>
        <taxon>Ascomycota</taxon>
        <taxon>Pezizomycotina</taxon>
        <taxon>Sordariomycetes</taxon>
        <taxon>Hypocreomycetidae</taxon>
        <taxon>Hypocreales</taxon>
        <taxon>Hypocreaceae</taxon>
        <taxon>Escovopsis</taxon>
    </lineage>
</organism>
<dbReference type="GO" id="GO:0046872">
    <property type="term" value="F:metal ion binding"/>
    <property type="evidence" value="ECO:0007669"/>
    <property type="project" value="UniProtKB-KW"/>
</dbReference>
<sequence>MAEPRTEDSKPRFNKAKHIAYWRRCHETFLPSAYTSNDSTRLTFAFFIVAALDLLRVPLTKEHRAATRAWVLGLQHPDGGFCGSPTHAMPAVAGDAGRGTANLAATFFALLLLGAAAETEDEQRTAFAGVDRRKLLRWLRRLQRRDGSFGQVLWEGEPLGGRDMRHSYLAAGVRWMLKGGGAREEEEDVDVEKMVEHIRGVQTYDGGISESSQQESHAGYAYCAVAALALLDRAASTTCPALQQGIADRGGLLKWLAHRQFVYRSADEERQDESEVNYVEAALGEMSLDEGCARPHRHVGFNGRWNKKADTCYAWWLLGSPGLFDAEPTRNYLLEVTQHGIGGFSKNVGGPPDLYHSYLGLTALAMMGQDELREVDVGLCCSRETVDKIERARDGLLEAVARGGDGDGDGKSKSQFYDPCQEAAKRSYNCLFRNNGDKTMCGEYFQAYRDCKEAWTKQRKKETGSFW</sequence>
<evidence type="ECO:0000256" key="7">
    <source>
        <dbReference type="ARBA" id="ARBA00022833"/>
    </source>
</evidence>
<comment type="cofactor">
    <cofactor evidence="1">
        <name>Zn(2+)</name>
        <dbReference type="ChEBI" id="CHEBI:29105"/>
    </cofactor>
</comment>
<dbReference type="InterPro" id="IPR045089">
    <property type="entry name" value="PGGT1B-like"/>
</dbReference>
<keyword evidence="10" id="KW-1185">Reference proteome</keyword>
<name>A0A0M8MXP0_ESCWE</name>
<comment type="caution">
    <text evidence="9">The sequence shown here is derived from an EMBL/GenBank/DDBJ whole genome shotgun (WGS) entry which is preliminary data.</text>
</comment>
<dbReference type="InterPro" id="IPR008930">
    <property type="entry name" value="Terpenoid_cyclase/PrenylTrfase"/>
</dbReference>
<keyword evidence="3" id="KW-0637">Prenyltransferase</keyword>
<dbReference type="STRING" id="150374.A0A0M8MXP0"/>
<evidence type="ECO:0000256" key="4">
    <source>
        <dbReference type="ARBA" id="ARBA00022679"/>
    </source>
</evidence>
<reference evidence="9 10" key="1">
    <citation type="submission" date="2015-07" db="EMBL/GenBank/DDBJ databases">
        <title>The genome of the fungus Escovopsis weberi, a specialized disease agent of ant agriculture.</title>
        <authorList>
            <person name="de Man T.J."/>
            <person name="Stajich J.E."/>
            <person name="Kubicek C.P."/>
            <person name="Chenthamara K."/>
            <person name="Atanasova L."/>
            <person name="Druzhinina I.S."/>
            <person name="Birnbaum S."/>
            <person name="Barribeau S.M."/>
            <person name="Teiling C."/>
            <person name="Suen G."/>
            <person name="Currie C."/>
            <person name="Gerardo N.M."/>
        </authorList>
    </citation>
    <scope>NUCLEOTIDE SEQUENCE [LARGE SCALE GENOMIC DNA]</scope>
</reference>
<evidence type="ECO:0000256" key="2">
    <source>
        <dbReference type="ARBA" id="ARBA00010497"/>
    </source>
</evidence>
<keyword evidence="6" id="KW-0677">Repeat</keyword>
<dbReference type="OrthoDB" id="24893at2759"/>
<dbReference type="InterPro" id="IPR001330">
    <property type="entry name" value="Prenyltrans"/>
</dbReference>
<comment type="similarity">
    <text evidence="2">Belongs to the protein prenyltransferase subunit beta family.</text>
</comment>
<evidence type="ECO:0000256" key="1">
    <source>
        <dbReference type="ARBA" id="ARBA00001947"/>
    </source>
</evidence>
<evidence type="ECO:0000256" key="5">
    <source>
        <dbReference type="ARBA" id="ARBA00022723"/>
    </source>
</evidence>
<evidence type="ECO:0000313" key="10">
    <source>
        <dbReference type="Proteomes" id="UP000053831"/>
    </source>
</evidence>
<dbReference type="SUPFAM" id="SSF48239">
    <property type="entry name" value="Terpenoid cyclases/Protein prenyltransferases"/>
    <property type="match status" value="1"/>
</dbReference>
<dbReference type="GO" id="GO:0004662">
    <property type="term" value="F:CAAX-protein geranylgeranyltransferase activity"/>
    <property type="evidence" value="ECO:0007669"/>
    <property type="project" value="TreeGrafter"/>
</dbReference>
<keyword evidence="4 9" id="KW-0808">Transferase</keyword>
<keyword evidence="5" id="KW-0479">Metal-binding</keyword>
<dbReference type="Pfam" id="PF00432">
    <property type="entry name" value="Prenyltrans"/>
    <property type="match status" value="1"/>
</dbReference>
<dbReference type="Gene3D" id="1.50.10.20">
    <property type="match status" value="1"/>
</dbReference>
<evidence type="ECO:0000256" key="6">
    <source>
        <dbReference type="ARBA" id="ARBA00022737"/>
    </source>
</evidence>
<dbReference type="EMBL" id="LGSR01000013">
    <property type="protein sequence ID" value="KOS20858.1"/>
    <property type="molecule type" value="Genomic_DNA"/>
</dbReference>
<dbReference type="PROSITE" id="PS51808">
    <property type="entry name" value="CHCH"/>
    <property type="match status" value="1"/>
</dbReference>
<dbReference type="SUPFAM" id="SSF47072">
    <property type="entry name" value="Cysteine alpha-hairpin motif"/>
    <property type="match status" value="1"/>
</dbReference>
<dbReference type="Proteomes" id="UP000053831">
    <property type="component" value="Unassembled WGS sequence"/>
</dbReference>
<evidence type="ECO:0000256" key="3">
    <source>
        <dbReference type="ARBA" id="ARBA00022602"/>
    </source>
</evidence>
<accession>A0A0M8MXP0</accession>
<proteinExistence type="inferred from homology"/>